<dbReference type="PANTHER" id="PTHR47633:SF4">
    <property type="entry name" value="MYOPALLADIN ISOFORM X1"/>
    <property type="match status" value="1"/>
</dbReference>
<comment type="caution">
    <text evidence="5">The sequence shown here is derived from an EMBL/GenBank/DDBJ whole genome shotgun (WGS) entry which is preliminary data.</text>
</comment>
<evidence type="ECO:0000313" key="5">
    <source>
        <dbReference type="EMBL" id="KAK5976399.1"/>
    </source>
</evidence>
<keyword evidence="6" id="KW-1185">Reference proteome</keyword>
<dbReference type="Gene3D" id="2.60.40.10">
    <property type="entry name" value="Immunoglobulins"/>
    <property type="match status" value="1"/>
</dbReference>
<sequence>MRRLSPFTLSPTNLGLRMWKEKQFTVTVTSTFQSCSLLLQVFGDVRVHVGGKAVFDCVLLGSPRPKVCWLFNDEKMLFNDIQIEDTADVCRLTIPYVMPHHFGTFTVLCENEVGRAVASAELLPL</sequence>
<keyword evidence="2" id="KW-1015">Disulfide bond</keyword>
<evidence type="ECO:0000256" key="1">
    <source>
        <dbReference type="ARBA" id="ARBA00022737"/>
    </source>
</evidence>
<keyword evidence="5" id="KW-0808">Transferase</keyword>
<dbReference type="EMBL" id="WIXE01011923">
    <property type="protein sequence ID" value="KAK5976399.1"/>
    <property type="molecule type" value="Genomic_DNA"/>
</dbReference>
<dbReference type="InterPro" id="IPR036179">
    <property type="entry name" value="Ig-like_dom_sf"/>
</dbReference>
<evidence type="ECO:0000259" key="4">
    <source>
        <dbReference type="Pfam" id="PF07679"/>
    </source>
</evidence>
<dbReference type="Pfam" id="PF07679">
    <property type="entry name" value="I-set"/>
    <property type="match status" value="1"/>
</dbReference>
<protein>
    <submittedName>
        <fullName evidence="5">Striated muscle-specific serine/threonine-protein kinase</fullName>
    </submittedName>
</protein>
<evidence type="ECO:0000313" key="6">
    <source>
        <dbReference type="Proteomes" id="UP001331761"/>
    </source>
</evidence>
<evidence type="ECO:0000256" key="3">
    <source>
        <dbReference type="ARBA" id="ARBA00023319"/>
    </source>
</evidence>
<dbReference type="InterPro" id="IPR013098">
    <property type="entry name" value="Ig_I-set"/>
</dbReference>
<dbReference type="FunFam" id="2.60.40.10:FF:000032">
    <property type="entry name" value="palladin isoform X1"/>
    <property type="match status" value="1"/>
</dbReference>
<feature type="domain" description="Immunoglobulin I-set" evidence="4">
    <location>
        <begin position="40"/>
        <end position="122"/>
    </location>
</feature>
<dbReference type="GO" id="GO:0016301">
    <property type="term" value="F:kinase activity"/>
    <property type="evidence" value="ECO:0007669"/>
    <property type="project" value="UniProtKB-KW"/>
</dbReference>
<dbReference type="PROSITE" id="PS51257">
    <property type="entry name" value="PROKAR_LIPOPROTEIN"/>
    <property type="match status" value="1"/>
</dbReference>
<reference evidence="5 6" key="1">
    <citation type="submission" date="2019-10" db="EMBL/GenBank/DDBJ databases">
        <title>Assembly and Annotation for the nematode Trichostrongylus colubriformis.</title>
        <authorList>
            <person name="Martin J."/>
        </authorList>
    </citation>
    <scope>NUCLEOTIDE SEQUENCE [LARGE SCALE GENOMIC DNA]</scope>
    <source>
        <strain evidence="5">G859</strain>
        <tissue evidence="5">Whole worm</tissue>
    </source>
</reference>
<dbReference type="InterPro" id="IPR013783">
    <property type="entry name" value="Ig-like_fold"/>
</dbReference>
<dbReference type="SUPFAM" id="SSF48726">
    <property type="entry name" value="Immunoglobulin"/>
    <property type="match status" value="1"/>
</dbReference>
<organism evidence="5 6">
    <name type="scientific">Trichostrongylus colubriformis</name>
    <name type="common">Black scour worm</name>
    <dbReference type="NCBI Taxonomy" id="6319"/>
    <lineage>
        <taxon>Eukaryota</taxon>
        <taxon>Metazoa</taxon>
        <taxon>Ecdysozoa</taxon>
        <taxon>Nematoda</taxon>
        <taxon>Chromadorea</taxon>
        <taxon>Rhabditida</taxon>
        <taxon>Rhabditina</taxon>
        <taxon>Rhabditomorpha</taxon>
        <taxon>Strongyloidea</taxon>
        <taxon>Trichostrongylidae</taxon>
        <taxon>Trichostrongylus</taxon>
    </lineage>
</organism>
<keyword evidence="5" id="KW-0418">Kinase</keyword>
<accession>A0AAN8J1S0</accession>
<dbReference type="AlphaFoldDB" id="A0AAN8J1S0"/>
<dbReference type="PANTHER" id="PTHR47633">
    <property type="entry name" value="IMMUNOGLOBULIN"/>
    <property type="match status" value="1"/>
</dbReference>
<keyword evidence="3" id="KW-0393">Immunoglobulin domain</keyword>
<dbReference type="Proteomes" id="UP001331761">
    <property type="component" value="Unassembled WGS sequence"/>
</dbReference>
<evidence type="ECO:0000256" key="2">
    <source>
        <dbReference type="ARBA" id="ARBA00023157"/>
    </source>
</evidence>
<gene>
    <name evidence="5" type="ORF">GCK32_014706</name>
</gene>
<name>A0AAN8J1S0_TRICO</name>
<keyword evidence="1" id="KW-0677">Repeat</keyword>
<proteinExistence type="predicted"/>